<dbReference type="GO" id="GO:0009887">
    <property type="term" value="P:animal organ morphogenesis"/>
    <property type="evidence" value="ECO:0007669"/>
    <property type="project" value="TreeGrafter"/>
</dbReference>
<feature type="compositionally biased region" description="Gly residues" evidence="1">
    <location>
        <begin position="372"/>
        <end position="390"/>
    </location>
</feature>
<name>A0A084W4E4_ANOSI</name>
<keyword evidence="4" id="KW-1185">Reference proteome</keyword>
<evidence type="ECO:0000313" key="4">
    <source>
        <dbReference type="Proteomes" id="UP000030765"/>
    </source>
</evidence>
<dbReference type="GO" id="GO:0035517">
    <property type="term" value="C:PR-DUB complex"/>
    <property type="evidence" value="ECO:0007669"/>
    <property type="project" value="TreeGrafter"/>
</dbReference>
<dbReference type="AlphaFoldDB" id="A0A084W4E4"/>
<dbReference type="EMBL" id="KE525298">
    <property type="protein sequence ID" value="KFB45088.1"/>
    <property type="molecule type" value="Genomic_DNA"/>
</dbReference>
<dbReference type="VEuPathDB" id="VectorBase:ASIC013006"/>
<sequence length="444" mass="47268">MTVAGNSAIQLTSEASPIKDGIRGNLLKTEPGVTYTTIRQGNQQILTRIKLDGDDGQVLQQQQPLQQQTFQAQLPKVNVVTSSPLVAIGPGSQDNLTRVIESVAGNYGSPSVTTIGGATAQQVLVQQQPHQQLIQHVQTATGQQIRFEMDTTNHHHALLQPQHQQAAQLITAAQQHQPKFIITSRPITAVSAATATGTKLPLTIQTAGVPPQVQGQQFLHAPDPQHQQQLQLPGQATVTTLQKPIQLQKIIMSTPAIGQPQQPQQQRPRLPLQRTTQFSVQTIQQAKAAPQPPQAQPSIPTQSQQRFQQKFVTNQLIRGQNAILMNNVHQLQQQQAHQAAATVGANVVVGSTSSRKRASDGQGAATTTTTAAGGGGGSSSTGAGGGTGRRGSGRSTSSRLPPGAVNLERSYQICQAVIQNSPNRHQLKAQLKSPQAFLAASLDD</sequence>
<reference evidence="3" key="2">
    <citation type="submission" date="2020-05" db="UniProtKB">
        <authorList>
            <consortium name="EnsemblMetazoa"/>
        </authorList>
    </citation>
    <scope>IDENTIFICATION</scope>
</reference>
<dbReference type="EnsemblMetazoa" id="ASIC013006-RA">
    <property type="protein sequence ID" value="ASIC013006-PA"/>
    <property type="gene ID" value="ASIC013006"/>
</dbReference>
<dbReference type="PANTHER" id="PTHR13578">
    <property type="entry name" value="ADDITIONAL SEX COMBS LIKE PROTEIN ASXL"/>
    <property type="match status" value="1"/>
</dbReference>
<reference evidence="2 4" key="1">
    <citation type="journal article" date="2014" name="BMC Genomics">
        <title>Genome sequence of Anopheles sinensis provides insight into genetics basis of mosquito competence for malaria parasites.</title>
        <authorList>
            <person name="Zhou D."/>
            <person name="Zhang D."/>
            <person name="Ding G."/>
            <person name="Shi L."/>
            <person name="Hou Q."/>
            <person name="Ye Y."/>
            <person name="Xu Y."/>
            <person name="Zhou H."/>
            <person name="Xiong C."/>
            <person name="Li S."/>
            <person name="Yu J."/>
            <person name="Hong S."/>
            <person name="Yu X."/>
            <person name="Zou P."/>
            <person name="Chen C."/>
            <person name="Chang X."/>
            <person name="Wang W."/>
            <person name="Lv Y."/>
            <person name="Sun Y."/>
            <person name="Ma L."/>
            <person name="Shen B."/>
            <person name="Zhu C."/>
        </authorList>
    </citation>
    <scope>NUCLEOTIDE SEQUENCE [LARGE SCALE GENOMIC DNA]</scope>
</reference>
<gene>
    <name evidence="2" type="ORF">ZHAS_00013006</name>
</gene>
<protein>
    <submittedName>
        <fullName evidence="2 3">Uncharacterized protein</fullName>
    </submittedName>
</protein>
<dbReference type="InterPro" id="IPR024811">
    <property type="entry name" value="ASX/ASX-like"/>
</dbReference>
<feature type="compositionally biased region" description="Low complexity" evidence="1">
    <location>
        <begin position="296"/>
        <end position="305"/>
    </location>
</feature>
<proteinExistence type="predicted"/>
<dbReference type="EMBL" id="ATLV01020327">
    <property type="status" value="NOT_ANNOTATED_CDS"/>
    <property type="molecule type" value="Genomic_DNA"/>
</dbReference>
<organism evidence="2">
    <name type="scientific">Anopheles sinensis</name>
    <name type="common">Mosquito</name>
    <dbReference type="NCBI Taxonomy" id="74873"/>
    <lineage>
        <taxon>Eukaryota</taxon>
        <taxon>Metazoa</taxon>
        <taxon>Ecdysozoa</taxon>
        <taxon>Arthropoda</taxon>
        <taxon>Hexapoda</taxon>
        <taxon>Insecta</taxon>
        <taxon>Pterygota</taxon>
        <taxon>Neoptera</taxon>
        <taxon>Endopterygota</taxon>
        <taxon>Diptera</taxon>
        <taxon>Nematocera</taxon>
        <taxon>Culicoidea</taxon>
        <taxon>Culicidae</taxon>
        <taxon>Anophelinae</taxon>
        <taxon>Anopheles</taxon>
    </lineage>
</organism>
<dbReference type="VEuPathDB" id="VectorBase:ASIS009424"/>
<evidence type="ECO:0000256" key="1">
    <source>
        <dbReference type="SAM" id="MobiDB-lite"/>
    </source>
</evidence>
<dbReference type="GO" id="GO:0045944">
    <property type="term" value="P:positive regulation of transcription by RNA polymerase II"/>
    <property type="evidence" value="ECO:0007669"/>
    <property type="project" value="TreeGrafter"/>
</dbReference>
<accession>A0A084W4E4</accession>
<dbReference type="GO" id="GO:0003682">
    <property type="term" value="F:chromatin binding"/>
    <property type="evidence" value="ECO:0007669"/>
    <property type="project" value="TreeGrafter"/>
</dbReference>
<evidence type="ECO:0000313" key="2">
    <source>
        <dbReference type="EMBL" id="KFB45088.1"/>
    </source>
</evidence>
<feature type="region of interest" description="Disordered" evidence="1">
    <location>
        <begin position="353"/>
        <end position="404"/>
    </location>
</feature>
<dbReference type="OrthoDB" id="9348951at2759"/>
<dbReference type="STRING" id="74873.A0A084W4E4"/>
<feature type="region of interest" description="Disordered" evidence="1">
    <location>
        <begin position="285"/>
        <end position="307"/>
    </location>
</feature>
<dbReference type="PANTHER" id="PTHR13578:SF20">
    <property type="entry name" value="POLYCOMB PROTEIN ASX"/>
    <property type="match status" value="1"/>
</dbReference>
<evidence type="ECO:0000313" key="3">
    <source>
        <dbReference type="EnsemblMetazoa" id="ASIC013006-PA"/>
    </source>
</evidence>
<dbReference type="Proteomes" id="UP000030765">
    <property type="component" value="Unassembled WGS sequence"/>
</dbReference>